<accession>A0A1T4M7A6</accession>
<dbReference type="AlphaFoldDB" id="A0A1T4M7A6"/>
<evidence type="ECO:0000313" key="2">
    <source>
        <dbReference type="EMBL" id="SJZ62604.1"/>
    </source>
</evidence>
<protein>
    <submittedName>
        <fullName evidence="2">Cu and Ag efflux protein CusF</fullName>
    </submittedName>
</protein>
<dbReference type="EMBL" id="FUXP01000001">
    <property type="protein sequence ID" value="SJZ62604.1"/>
    <property type="molecule type" value="Genomic_DNA"/>
</dbReference>
<name>A0A1T4M7A6_9GAMM</name>
<dbReference type="PROSITE" id="PS51257">
    <property type="entry name" value="PROKAR_LIPOPROTEIN"/>
    <property type="match status" value="1"/>
</dbReference>
<dbReference type="Gene3D" id="2.40.50.320">
    <property type="entry name" value="Copper binding periplasmic protein CusF"/>
    <property type="match status" value="1"/>
</dbReference>
<dbReference type="Pfam" id="PF11604">
    <property type="entry name" value="CusF_Ec"/>
    <property type="match status" value="1"/>
</dbReference>
<evidence type="ECO:0000313" key="3">
    <source>
        <dbReference type="Proteomes" id="UP000190061"/>
    </source>
</evidence>
<feature type="compositionally biased region" description="Low complexity" evidence="1">
    <location>
        <begin position="33"/>
        <end position="56"/>
    </location>
</feature>
<dbReference type="InterPro" id="IPR042230">
    <property type="entry name" value="CusF_sf"/>
</dbReference>
<reference evidence="2 3" key="1">
    <citation type="submission" date="2017-02" db="EMBL/GenBank/DDBJ databases">
        <authorList>
            <person name="Peterson S.W."/>
        </authorList>
    </citation>
    <scope>NUCLEOTIDE SEQUENCE [LARGE SCALE GENOMIC DNA]</scope>
    <source>
        <strain evidence="2 3">DSM 21749</strain>
    </source>
</reference>
<proteinExistence type="predicted"/>
<organism evidence="2 3">
    <name type="scientific">Lysobacter spongiicola DSM 21749</name>
    <dbReference type="NCBI Taxonomy" id="1122188"/>
    <lineage>
        <taxon>Bacteria</taxon>
        <taxon>Pseudomonadati</taxon>
        <taxon>Pseudomonadota</taxon>
        <taxon>Gammaproteobacteria</taxon>
        <taxon>Lysobacterales</taxon>
        <taxon>Lysobacteraceae</taxon>
        <taxon>Novilysobacter</taxon>
    </lineage>
</organism>
<feature type="region of interest" description="Disordered" evidence="1">
    <location>
        <begin position="33"/>
        <end position="63"/>
    </location>
</feature>
<sequence>MKMLIAPLLSIAFLAGCSEEAGTAETAVAPTDTAASAEAATPVAAEPAAPMAGADAQSMDMSEADHQAMGMETTGDAAGTMATATGTVESVDPATNRIVIAHGPVDALKWPAMTMGFVATPEQIQAVQAGQKVNFEFRSAGANNTITNITPAQ</sequence>
<keyword evidence="3" id="KW-1185">Reference proteome</keyword>
<evidence type="ECO:0000256" key="1">
    <source>
        <dbReference type="SAM" id="MobiDB-lite"/>
    </source>
</evidence>
<dbReference type="RefSeq" id="WP_234987675.1">
    <property type="nucleotide sequence ID" value="NZ_FUXP01000001.1"/>
</dbReference>
<dbReference type="Proteomes" id="UP000190061">
    <property type="component" value="Unassembled WGS sequence"/>
</dbReference>
<dbReference type="STRING" id="1122188.SAMN02745674_00297"/>
<gene>
    <name evidence="2" type="ORF">SAMN02745674_00297</name>
</gene>
<dbReference type="InterPro" id="IPR021647">
    <property type="entry name" value="CusF_Ec"/>
</dbReference>